<dbReference type="CDD" id="cd04496">
    <property type="entry name" value="SSB_OBF"/>
    <property type="match status" value="1"/>
</dbReference>
<dbReference type="Gene3D" id="2.40.50.140">
    <property type="entry name" value="Nucleic acid-binding proteins"/>
    <property type="match status" value="1"/>
</dbReference>
<dbReference type="PROSITE" id="PS50935">
    <property type="entry name" value="SSB"/>
    <property type="match status" value="1"/>
</dbReference>
<dbReference type="NCBIfam" id="TIGR00621">
    <property type="entry name" value="ssb"/>
    <property type="match status" value="1"/>
</dbReference>
<dbReference type="InterPro" id="IPR012340">
    <property type="entry name" value="NA-bd_OB-fold"/>
</dbReference>
<dbReference type="PIRSF" id="PIRSF002070">
    <property type="entry name" value="SSB"/>
    <property type="match status" value="1"/>
</dbReference>
<accession>A0A0F9BD80</accession>
<dbReference type="GO" id="GO:0003697">
    <property type="term" value="F:single-stranded DNA binding"/>
    <property type="evidence" value="ECO:0007669"/>
    <property type="project" value="InterPro"/>
</dbReference>
<evidence type="ECO:0000256" key="2">
    <source>
        <dbReference type="SAM" id="MobiDB-lite"/>
    </source>
</evidence>
<protein>
    <recommendedName>
        <fullName evidence="4">Single-stranded DNA-binding protein</fullName>
    </recommendedName>
</protein>
<dbReference type="EMBL" id="LAZR01049873">
    <property type="protein sequence ID" value="KKK88614.1"/>
    <property type="molecule type" value="Genomic_DNA"/>
</dbReference>
<dbReference type="Pfam" id="PF00436">
    <property type="entry name" value="SSB"/>
    <property type="match status" value="1"/>
</dbReference>
<proteinExistence type="predicted"/>
<comment type="caution">
    <text evidence="3">The sequence shown here is derived from an EMBL/GenBank/DDBJ whole genome shotgun (WGS) entry which is preliminary data.</text>
</comment>
<dbReference type="GO" id="GO:0006260">
    <property type="term" value="P:DNA replication"/>
    <property type="evidence" value="ECO:0007669"/>
    <property type="project" value="InterPro"/>
</dbReference>
<name>A0A0F9BD80_9ZZZZ</name>
<dbReference type="PANTHER" id="PTHR10302">
    <property type="entry name" value="SINGLE-STRANDED DNA-BINDING PROTEIN"/>
    <property type="match status" value="1"/>
</dbReference>
<reference evidence="3" key="1">
    <citation type="journal article" date="2015" name="Nature">
        <title>Complex archaea that bridge the gap between prokaryotes and eukaryotes.</title>
        <authorList>
            <person name="Spang A."/>
            <person name="Saw J.H."/>
            <person name="Jorgensen S.L."/>
            <person name="Zaremba-Niedzwiedzka K."/>
            <person name="Martijn J."/>
            <person name="Lind A.E."/>
            <person name="van Eijk R."/>
            <person name="Schleper C."/>
            <person name="Guy L."/>
            <person name="Ettema T.J."/>
        </authorList>
    </citation>
    <scope>NUCLEOTIDE SEQUENCE</scope>
</reference>
<dbReference type="SUPFAM" id="SSF50249">
    <property type="entry name" value="Nucleic acid-binding proteins"/>
    <property type="match status" value="1"/>
</dbReference>
<sequence length="123" mass="13890">MNKVILLGNLTEDPEVKTHRDNSFTIFCVAVQDGYGDKKKTYFMDCIASGKTGENIAKFFEKGKPILVEGKLYTRKNEVTNFKENKISIYSFSFINGGDGKKGKKTTTKSKKDEEPVDEECPF</sequence>
<dbReference type="AlphaFoldDB" id="A0A0F9BD80"/>
<feature type="region of interest" description="Disordered" evidence="2">
    <location>
        <begin position="97"/>
        <end position="123"/>
    </location>
</feature>
<gene>
    <name evidence="3" type="ORF">LCGC14_2741360</name>
</gene>
<organism evidence="3">
    <name type="scientific">marine sediment metagenome</name>
    <dbReference type="NCBI Taxonomy" id="412755"/>
    <lineage>
        <taxon>unclassified sequences</taxon>
        <taxon>metagenomes</taxon>
        <taxon>ecological metagenomes</taxon>
    </lineage>
</organism>
<evidence type="ECO:0008006" key="4">
    <source>
        <dbReference type="Google" id="ProtNLM"/>
    </source>
</evidence>
<dbReference type="GO" id="GO:0009295">
    <property type="term" value="C:nucleoid"/>
    <property type="evidence" value="ECO:0007669"/>
    <property type="project" value="TreeGrafter"/>
</dbReference>
<evidence type="ECO:0000256" key="1">
    <source>
        <dbReference type="ARBA" id="ARBA00023125"/>
    </source>
</evidence>
<evidence type="ECO:0000313" key="3">
    <source>
        <dbReference type="EMBL" id="KKK88614.1"/>
    </source>
</evidence>
<dbReference type="InterPro" id="IPR011344">
    <property type="entry name" value="ssDNA-bd"/>
</dbReference>
<dbReference type="InterPro" id="IPR000424">
    <property type="entry name" value="Primosome_PriB/ssb"/>
</dbReference>
<keyword evidence="1" id="KW-0238">DNA-binding</keyword>
<dbReference type="PANTHER" id="PTHR10302:SF27">
    <property type="entry name" value="SINGLE-STRANDED DNA-BINDING PROTEIN"/>
    <property type="match status" value="1"/>
</dbReference>